<dbReference type="GeneID" id="104784188"/>
<evidence type="ECO:0000313" key="5">
    <source>
        <dbReference type="RefSeq" id="XP_010507548.1"/>
    </source>
</evidence>
<dbReference type="SUPFAM" id="SSF50494">
    <property type="entry name" value="Trypsin-like serine proteases"/>
    <property type="match status" value="1"/>
</dbReference>
<dbReference type="PANTHER" id="PTHR31521:SF2">
    <property type="entry name" value="EXPRESSED PROTEIN"/>
    <property type="match status" value="1"/>
</dbReference>
<keyword evidence="4" id="KW-1185">Reference proteome</keyword>
<dbReference type="Pfam" id="PF25608">
    <property type="entry name" value="NAL1_N"/>
    <property type="match status" value="1"/>
</dbReference>
<proteinExistence type="predicted"/>
<reference evidence="4" key="1">
    <citation type="journal article" date="2014" name="Nat. Commun.">
        <title>The emerging biofuel crop Camelina sativa retains a highly undifferentiated hexaploid genome structure.</title>
        <authorList>
            <person name="Kagale S."/>
            <person name="Koh C."/>
            <person name="Nixon J."/>
            <person name="Bollina V."/>
            <person name="Clarke W.E."/>
            <person name="Tuteja R."/>
            <person name="Spillane C."/>
            <person name="Robinson S.J."/>
            <person name="Links M.G."/>
            <person name="Clarke C."/>
            <person name="Higgins E.E."/>
            <person name="Huebert T."/>
            <person name="Sharpe A.G."/>
            <person name="Parkin I.A."/>
        </authorList>
    </citation>
    <scope>NUCLEOTIDE SEQUENCE [LARGE SCALE GENOMIC DNA]</scope>
    <source>
        <strain evidence="4">cv. DH55</strain>
    </source>
</reference>
<dbReference type="RefSeq" id="XP_010507548.1">
    <property type="nucleotide sequence ID" value="XM_010509246.2"/>
</dbReference>
<dbReference type="InterPro" id="IPR057904">
    <property type="entry name" value="Nal1_C"/>
</dbReference>
<feature type="compositionally biased region" description="Basic and acidic residues" evidence="1">
    <location>
        <begin position="505"/>
        <end position="522"/>
    </location>
</feature>
<evidence type="ECO:0000259" key="3">
    <source>
        <dbReference type="Pfam" id="PF25819"/>
    </source>
</evidence>
<dbReference type="InterPro" id="IPR009003">
    <property type="entry name" value="Peptidase_S1_PA"/>
</dbReference>
<dbReference type="Proteomes" id="UP000694864">
    <property type="component" value="Chromosome 4"/>
</dbReference>
<evidence type="ECO:0000256" key="1">
    <source>
        <dbReference type="SAM" id="MobiDB-lite"/>
    </source>
</evidence>
<accession>A0ABM0YXP4</accession>
<sequence>MTLGGWSQRFIQAATSSESEDSALDLERNHHHCNHLSLPSSSSSPSPLQPFTLNIQHAESNAPYFSWPTLSRLNDAVEDRANYFGNLQKGVLPEVVGRLPSGQQATTLLELMTIRAFHSKILRRFSLGTAVGFRISRGVLTNIPAILVFVARKVHRQWLSPMQCLPSALEGPGGVWCDVDVVEFQYYGAPAATPKEQVYNELVDGLRGSDPCIGSGSQVASQETYGTLGAIVKSRTGNHQVGFLTNRHVAVDLDYPSQKMFHPLPPSLGPGVYLGAVERATSFITDDQWYGIFAGTNPETFVRADGAFIPFAEDFNTSNVTTVIKGIGEIGNVHVIDLQSPIDSLIGKQVVKVGRSSGYTTGTIMAYALEYNDEKGICFLTDFLVIGENQQTFDLEGDSGSLIWTSGVDLGRLLDLLELDLITSNHELEAAAREQRNTSVTALDSTVSQSSPPDPVPSGDKQDESFEPFIPPEFHIEEAIKLAPEIEELLFIAPISDNESTSAVKRQEKPKLDDLVDLKNSSEEEVNVSLHLGEPKLKKPKFT</sequence>
<dbReference type="Pfam" id="PF25819">
    <property type="entry name" value="Nal1_C"/>
    <property type="match status" value="1"/>
</dbReference>
<name>A0ABM0YXP4_CAMSA</name>
<dbReference type="InterPro" id="IPR057905">
    <property type="entry name" value="Nal1_N"/>
</dbReference>
<gene>
    <name evidence="5" type="primary">LOC104784188</name>
</gene>
<dbReference type="PANTHER" id="PTHR31521">
    <property type="entry name" value="EXPRESSED PROTEIN"/>
    <property type="match status" value="1"/>
</dbReference>
<feature type="region of interest" description="Disordered" evidence="1">
    <location>
        <begin position="499"/>
        <end position="527"/>
    </location>
</feature>
<organism evidence="4 5">
    <name type="scientific">Camelina sativa</name>
    <name type="common">False flax</name>
    <name type="synonym">Myagrum sativum</name>
    <dbReference type="NCBI Taxonomy" id="90675"/>
    <lineage>
        <taxon>Eukaryota</taxon>
        <taxon>Viridiplantae</taxon>
        <taxon>Streptophyta</taxon>
        <taxon>Embryophyta</taxon>
        <taxon>Tracheophyta</taxon>
        <taxon>Spermatophyta</taxon>
        <taxon>Magnoliopsida</taxon>
        <taxon>eudicotyledons</taxon>
        <taxon>Gunneridae</taxon>
        <taxon>Pentapetalae</taxon>
        <taxon>rosids</taxon>
        <taxon>malvids</taxon>
        <taxon>Brassicales</taxon>
        <taxon>Brassicaceae</taxon>
        <taxon>Camelineae</taxon>
        <taxon>Camelina</taxon>
    </lineage>
</organism>
<evidence type="ECO:0000259" key="2">
    <source>
        <dbReference type="Pfam" id="PF25608"/>
    </source>
</evidence>
<feature type="region of interest" description="Disordered" evidence="1">
    <location>
        <begin position="433"/>
        <end position="467"/>
    </location>
</feature>
<feature type="domain" description="Nal1 C-terminal" evidence="3">
    <location>
        <begin position="195"/>
        <end position="403"/>
    </location>
</feature>
<evidence type="ECO:0000313" key="4">
    <source>
        <dbReference type="Proteomes" id="UP000694864"/>
    </source>
</evidence>
<reference evidence="5" key="2">
    <citation type="submission" date="2025-08" db="UniProtKB">
        <authorList>
            <consortium name="RefSeq"/>
        </authorList>
    </citation>
    <scope>IDENTIFICATION</scope>
    <source>
        <tissue evidence="5">Leaf</tissue>
    </source>
</reference>
<protein>
    <submittedName>
        <fullName evidence="5">Uncharacterized protein LOC104784188</fullName>
    </submittedName>
</protein>
<feature type="domain" description="Nal1 N-terminal" evidence="2">
    <location>
        <begin position="103"/>
        <end position="182"/>
    </location>
</feature>
<dbReference type="InterPro" id="IPR057906">
    <property type="entry name" value="Nal1"/>
</dbReference>